<dbReference type="InterPro" id="IPR025312">
    <property type="entry name" value="DUF4216"/>
</dbReference>
<feature type="region of interest" description="Disordered" evidence="1">
    <location>
        <begin position="332"/>
        <end position="379"/>
    </location>
</feature>
<protein>
    <recommendedName>
        <fullName evidence="2">DUF4216 domain-containing protein</fullName>
    </recommendedName>
</protein>
<accession>A0AAD8STQ6</accession>
<feature type="domain" description="DUF4216" evidence="2">
    <location>
        <begin position="182"/>
        <end position="258"/>
    </location>
</feature>
<evidence type="ECO:0000313" key="3">
    <source>
        <dbReference type="EMBL" id="KAK1664273.1"/>
    </source>
</evidence>
<gene>
    <name evidence="3" type="ORF">QYE76_052432</name>
</gene>
<comment type="caution">
    <text evidence="3">The sequence shown here is derived from an EMBL/GenBank/DDBJ whole genome shotgun (WGS) entry which is preliminary data.</text>
</comment>
<evidence type="ECO:0000259" key="2">
    <source>
        <dbReference type="Pfam" id="PF13952"/>
    </source>
</evidence>
<dbReference type="Pfam" id="PF13952">
    <property type="entry name" value="DUF4216"/>
    <property type="match status" value="1"/>
</dbReference>
<dbReference type="PANTHER" id="PTHR48258:SF3">
    <property type="entry name" value="FK506-BINDING PROTEIN 4-LIKE ISOFORM X1"/>
    <property type="match status" value="1"/>
</dbReference>
<name>A0AAD8STQ6_LOLMU</name>
<dbReference type="PANTHER" id="PTHR48258">
    <property type="entry name" value="DUF4218 DOMAIN-CONTAINING PROTEIN-RELATED"/>
    <property type="match status" value="1"/>
</dbReference>
<organism evidence="3 4">
    <name type="scientific">Lolium multiflorum</name>
    <name type="common">Italian ryegrass</name>
    <name type="synonym">Lolium perenne subsp. multiflorum</name>
    <dbReference type="NCBI Taxonomy" id="4521"/>
    <lineage>
        <taxon>Eukaryota</taxon>
        <taxon>Viridiplantae</taxon>
        <taxon>Streptophyta</taxon>
        <taxon>Embryophyta</taxon>
        <taxon>Tracheophyta</taxon>
        <taxon>Spermatophyta</taxon>
        <taxon>Magnoliopsida</taxon>
        <taxon>Liliopsida</taxon>
        <taxon>Poales</taxon>
        <taxon>Poaceae</taxon>
        <taxon>BOP clade</taxon>
        <taxon>Pooideae</taxon>
        <taxon>Poodae</taxon>
        <taxon>Poeae</taxon>
        <taxon>Poeae Chloroplast Group 2 (Poeae type)</taxon>
        <taxon>Loliodinae</taxon>
        <taxon>Loliinae</taxon>
        <taxon>Lolium</taxon>
    </lineage>
</organism>
<proteinExistence type="predicted"/>
<evidence type="ECO:0000313" key="4">
    <source>
        <dbReference type="Proteomes" id="UP001231189"/>
    </source>
</evidence>
<dbReference type="AlphaFoldDB" id="A0AAD8STQ6"/>
<dbReference type="Proteomes" id="UP001231189">
    <property type="component" value="Unassembled WGS sequence"/>
</dbReference>
<evidence type="ECO:0000256" key="1">
    <source>
        <dbReference type="SAM" id="MobiDB-lite"/>
    </source>
</evidence>
<sequence>MNPLSGRVPEAISRIPEMGFAAAASLGEVMRQRLNGNEYDGIRDFLDDLVHADVPDSPPPEPEAPPEPEEPEPTAKAFYDMIAAAKRPLYEGAAISQLDAISQCLADKTRYNTTREGFEASLKTTGCSREVTKYEKYDVNGFRFHTETHQKGRANPKTINTGVFTKGANNFDYYGRLQSVYELTFNRTNVQLNIVVFKCHWFDPIGGQRSDKSIGLVEVKPSTTYSGADVFVVAHQAKQVYYLPYPCQKAELKGWEVVFQVSPHGNLPIPSEDDYNNIDPVTYEGIFYQEEQDFGEYILEPFVQEDLGNDAETRGESVVDLKDISMLEKLLEANDNYDEPPPVDPSTLYSQDSDSDSDPEKEKEKETEYESERESDDGW</sequence>
<reference evidence="3" key="1">
    <citation type="submission" date="2023-07" db="EMBL/GenBank/DDBJ databases">
        <title>A chromosome-level genome assembly of Lolium multiflorum.</title>
        <authorList>
            <person name="Chen Y."/>
            <person name="Copetti D."/>
            <person name="Kolliker R."/>
            <person name="Studer B."/>
        </authorList>
    </citation>
    <scope>NUCLEOTIDE SEQUENCE</scope>
    <source>
        <strain evidence="3">02402/16</strain>
        <tissue evidence="3">Leaf</tissue>
    </source>
</reference>
<dbReference type="EMBL" id="JAUUTY010000003">
    <property type="protein sequence ID" value="KAK1664273.1"/>
    <property type="molecule type" value="Genomic_DNA"/>
</dbReference>
<feature type="compositionally biased region" description="Basic and acidic residues" evidence="1">
    <location>
        <begin position="358"/>
        <end position="372"/>
    </location>
</feature>
<feature type="region of interest" description="Disordered" evidence="1">
    <location>
        <begin position="50"/>
        <end position="73"/>
    </location>
</feature>
<keyword evidence="4" id="KW-1185">Reference proteome</keyword>